<dbReference type="PANTHER" id="PTHR14089">
    <property type="entry name" value="PRE-MRNA-SPLICING FACTOR RBM22"/>
    <property type="match status" value="1"/>
</dbReference>
<dbReference type="InterPro" id="IPR018835">
    <property type="entry name" value="RNA-binding_domain_put"/>
</dbReference>
<accession>A0A8H2VCW0</accession>
<feature type="region of interest" description="Disordered" evidence="3">
    <location>
        <begin position="103"/>
        <end position="172"/>
    </location>
</feature>
<organism evidence="5 6">
    <name type="scientific">Maudiozyma barnettii</name>
    <dbReference type="NCBI Taxonomy" id="61262"/>
    <lineage>
        <taxon>Eukaryota</taxon>
        <taxon>Fungi</taxon>
        <taxon>Dikarya</taxon>
        <taxon>Ascomycota</taxon>
        <taxon>Saccharomycotina</taxon>
        <taxon>Saccharomycetes</taxon>
        <taxon>Saccharomycetales</taxon>
        <taxon>Saccharomycetaceae</taxon>
        <taxon>Maudiozyma</taxon>
    </lineage>
</organism>
<dbReference type="RefSeq" id="XP_041405005.1">
    <property type="nucleotide sequence ID" value="XM_041549071.1"/>
</dbReference>
<proteinExistence type="predicted"/>
<evidence type="ECO:0000313" key="5">
    <source>
        <dbReference type="EMBL" id="CAB4252967.1"/>
    </source>
</evidence>
<feature type="region of interest" description="Disordered" evidence="3">
    <location>
        <begin position="1"/>
        <end position="35"/>
    </location>
</feature>
<dbReference type="Gene3D" id="3.30.70.330">
    <property type="match status" value="2"/>
</dbReference>
<feature type="compositionally biased region" description="Low complexity" evidence="3">
    <location>
        <begin position="16"/>
        <end position="27"/>
    </location>
</feature>
<dbReference type="Pfam" id="PF10378">
    <property type="entry name" value="RRM"/>
    <property type="match status" value="1"/>
</dbReference>
<reference evidence="5 6" key="1">
    <citation type="submission" date="2020-05" db="EMBL/GenBank/DDBJ databases">
        <authorList>
            <person name="Casaregola S."/>
            <person name="Devillers H."/>
            <person name="Grondin C."/>
        </authorList>
    </citation>
    <scope>NUCLEOTIDE SEQUENCE [LARGE SCALE GENOMIC DNA]</scope>
    <source>
        <strain evidence="5 6">CLIB 1767</strain>
    </source>
</reference>
<name>A0A8H2VCW0_9SACH</name>
<dbReference type="SUPFAM" id="SSF54928">
    <property type="entry name" value="RNA-binding domain, RBD"/>
    <property type="match status" value="2"/>
</dbReference>
<dbReference type="GeneID" id="64856111"/>
<evidence type="ECO:0000256" key="2">
    <source>
        <dbReference type="PROSITE-ProRule" id="PRU00176"/>
    </source>
</evidence>
<dbReference type="Proteomes" id="UP000644660">
    <property type="component" value="Unassembled WGS sequence"/>
</dbReference>
<dbReference type="Pfam" id="PF10567">
    <property type="entry name" value="Nab6_mRNP_bdg"/>
    <property type="match status" value="1"/>
</dbReference>
<dbReference type="GO" id="GO:0010494">
    <property type="term" value="C:cytoplasmic stress granule"/>
    <property type="evidence" value="ECO:0007669"/>
    <property type="project" value="TreeGrafter"/>
</dbReference>
<comment type="caution">
    <text evidence="5">The sequence shown here is derived from an EMBL/GenBank/DDBJ whole genome shotgun (WGS) entry which is preliminary data.</text>
</comment>
<feature type="compositionally biased region" description="Polar residues" evidence="3">
    <location>
        <begin position="154"/>
        <end position="172"/>
    </location>
</feature>
<sequence>MRSSYSRKSNGYGQFNQHQNQHQNQNHKPSLPQDQMYMNNQRLPQPMMYPQIDQYGFQYGIVPPQFSNSPIMNAPPTPFDSSYGATLLPSHLLMGSPYLTSPKVKFSQQQQQHQHQLQQQQQHQHQQQQQSQNAQSQLHSFKFDNHNIMDGNPHFNNNEQLGNRKMSNLSNKPINSRNIQMQMNAINDDDRFSYMKSLFKQPFNITFKVLPKGDDVYRTRSLLFENIDKSIDIHEFISNFVKVNTIESVYIVDYSAGSISNNAESQDNSNNEIDQDKQSILLSFFTRQLCLDFYNSVLQRLKEFKKNLKSESLRLSFVSLNYIPFNTSNTNDKEEDEQDSKAEDDTAIYNASFLSSLQTDIIPTEATRSIVVEFDKKITNEEILNEKLDFLKENNLRYIMESVYFINASKPQDEFNENYVILTFLNISMANEILNYLDVEKQKLDIVDCFFVSITSRRERTSRTSESSKTSDTVKPTPMNNNLRNASLVSLQSSDSNLSLPSKYDISSLKECKLKIDKDDYPAPFTKEFEDHLPNIAVSQPNQINGSMAPPMSQEMFVNDAGTLPGMSPSFGPVETFGLEQPQNFGSSVISRNGSFMEPGPIMNQPSFYLDQPQYHRNSAVRPITDSLEDQMNTSAKIASAMGSDAGNRTIYIGNINPRSKPEDICNVVRGGILQSIRFIESKRICFVTFIEASAAVQFYANAFIDPIVLHGNTLKLGWGNYSGPLPKSIALAVTVGGSRNVYVSLPDIAFKDKFITNPEYKQYHDQYKLPSAEQLRIDFSTYGTIEQINYMKDSHCCWINFMNISSAIKLVEEANNKKNRLEEKFNGRYNGLIINYGKDRCGNVNRNLVAGKKSRFYNKVKRPSYDIRLSKLEEKRKYRESKKREEDMTQSFLHDVSSLDNQNILSEDKEDIMNLASLGITLNNEESNENSTEIMEQIDEKDTKSETGDVLQDFLSTKLTGEREEKEIISNEITNTTEESVSSSEVEFIINKPDTLANRSNMSFNDSMMSQEDLTNHAIKATIMNSNKPGISKQALNLEPPFAPDTISRDYAMQYGGLGGPPAMPMTEEWNQNNNTYTNDVNKNGGNQRRNKNNHQKNNKSKSKNGRTIPGSDVMAQYLAQLQHSTFMYAANVLGASADDSELYEE</sequence>
<feature type="compositionally biased region" description="Basic residues" evidence="3">
    <location>
        <begin position="1090"/>
        <end position="1106"/>
    </location>
</feature>
<feature type="domain" description="RRM" evidence="4">
    <location>
        <begin position="649"/>
        <end position="722"/>
    </location>
</feature>
<evidence type="ECO:0000313" key="6">
    <source>
        <dbReference type="Proteomes" id="UP000644660"/>
    </source>
</evidence>
<gene>
    <name evidence="5" type="ORF">KABA2_02S08580</name>
</gene>
<evidence type="ECO:0000256" key="3">
    <source>
        <dbReference type="SAM" id="MobiDB-lite"/>
    </source>
</evidence>
<dbReference type="InterPro" id="IPR000504">
    <property type="entry name" value="RRM_dom"/>
</dbReference>
<feature type="region of interest" description="Disordered" evidence="3">
    <location>
        <begin position="1064"/>
        <end position="1112"/>
    </location>
</feature>
<dbReference type="GO" id="GO:0010468">
    <property type="term" value="P:regulation of gene expression"/>
    <property type="evidence" value="ECO:0007669"/>
    <property type="project" value="UniProtKB-ARBA"/>
</dbReference>
<dbReference type="GO" id="GO:0003729">
    <property type="term" value="F:mRNA binding"/>
    <property type="evidence" value="ECO:0007669"/>
    <property type="project" value="TreeGrafter"/>
</dbReference>
<feature type="compositionally biased region" description="Low complexity" evidence="3">
    <location>
        <begin position="107"/>
        <end position="140"/>
    </location>
</feature>
<dbReference type="InterPro" id="IPR018885">
    <property type="entry name" value="mRNA-bd_dom"/>
</dbReference>
<keyword evidence="1 2" id="KW-0694">RNA-binding</keyword>
<dbReference type="PANTHER" id="PTHR14089:SF10">
    <property type="entry name" value="RNA-BINDING PROTEIN NAB6"/>
    <property type="match status" value="1"/>
</dbReference>
<feature type="region of interest" description="Disordered" evidence="3">
    <location>
        <begin position="461"/>
        <end position="481"/>
    </location>
</feature>
<dbReference type="AlphaFoldDB" id="A0A8H2VCW0"/>
<dbReference type="InterPro" id="IPR012677">
    <property type="entry name" value="Nucleotide-bd_a/b_plait_sf"/>
</dbReference>
<feature type="compositionally biased region" description="Polar residues" evidence="3">
    <location>
        <begin position="1"/>
        <end position="15"/>
    </location>
</feature>
<keyword evidence="6" id="KW-1185">Reference proteome</keyword>
<dbReference type="PROSITE" id="PS50102">
    <property type="entry name" value="RRM"/>
    <property type="match status" value="1"/>
</dbReference>
<evidence type="ECO:0000256" key="1">
    <source>
        <dbReference type="ARBA" id="ARBA00022884"/>
    </source>
</evidence>
<dbReference type="FunFam" id="3.30.70.330:FF:000400">
    <property type="entry name" value="Negative regulator of differentiation 1"/>
    <property type="match status" value="1"/>
</dbReference>
<evidence type="ECO:0000259" key="4">
    <source>
        <dbReference type="PROSITE" id="PS50102"/>
    </source>
</evidence>
<dbReference type="OrthoDB" id="6407164at2759"/>
<dbReference type="InterPro" id="IPR039171">
    <property type="entry name" value="Cwc2/Slt11"/>
</dbReference>
<dbReference type="InterPro" id="IPR035979">
    <property type="entry name" value="RBD_domain_sf"/>
</dbReference>
<feature type="compositionally biased region" description="Low complexity" evidence="3">
    <location>
        <begin position="1072"/>
        <end position="1089"/>
    </location>
</feature>
<dbReference type="SMART" id="SM00360">
    <property type="entry name" value="RRM"/>
    <property type="match status" value="2"/>
</dbReference>
<dbReference type="EMBL" id="CAEFZW010000002">
    <property type="protein sequence ID" value="CAB4252967.1"/>
    <property type="molecule type" value="Genomic_DNA"/>
</dbReference>
<protein>
    <submittedName>
        <fullName evidence="5">Similar to Saccharomyces cerevisiae YML117W NAB6 Putative RNA-binding protein that associates with mRNAs encoding cell wall proteins in high-throughput studies</fullName>
    </submittedName>
</protein>